<dbReference type="AlphaFoldDB" id="A0A9D9ENJ4"/>
<gene>
    <name evidence="15" type="primary">ilvB</name>
    <name evidence="15" type="ORF">IAA96_04825</name>
</gene>
<dbReference type="NCBIfam" id="TIGR00118">
    <property type="entry name" value="acolac_lg"/>
    <property type="match status" value="1"/>
</dbReference>
<comment type="cofactor">
    <cofactor evidence="11">
        <name>thiamine diphosphate</name>
        <dbReference type="ChEBI" id="CHEBI:58937"/>
    </cofactor>
    <text evidence="11">Binds 1 thiamine pyrophosphate per subunit.</text>
</comment>
<evidence type="ECO:0000256" key="6">
    <source>
        <dbReference type="ARBA" id="ARBA00022679"/>
    </source>
</evidence>
<reference evidence="15" key="2">
    <citation type="journal article" date="2021" name="PeerJ">
        <title>Extensive microbial diversity within the chicken gut microbiome revealed by metagenomics and culture.</title>
        <authorList>
            <person name="Gilroy R."/>
            <person name="Ravi A."/>
            <person name="Getino M."/>
            <person name="Pursley I."/>
            <person name="Horton D.L."/>
            <person name="Alikhan N.F."/>
            <person name="Baker D."/>
            <person name="Gharbi K."/>
            <person name="Hall N."/>
            <person name="Watson M."/>
            <person name="Adriaenssens E.M."/>
            <person name="Foster-Nyarko E."/>
            <person name="Jarju S."/>
            <person name="Secka A."/>
            <person name="Antonio M."/>
            <person name="Oren A."/>
            <person name="Chaudhuri R.R."/>
            <person name="La Ragione R."/>
            <person name="Hildebrand F."/>
            <person name="Pallen M.J."/>
        </authorList>
    </citation>
    <scope>NUCLEOTIDE SEQUENCE</scope>
    <source>
        <strain evidence="15">B3-4054</strain>
    </source>
</reference>
<comment type="pathway">
    <text evidence="2 11">Amino-acid biosynthesis; L-valine biosynthesis; L-valine from pyruvate: step 1/4.</text>
</comment>
<comment type="caution">
    <text evidence="15">The sequence shown here is derived from an EMBL/GenBank/DDBJ whole genome shotgun (WGS) entry which is preliminary data.</text>
</comment>
<evidence type="ECO:0000256" key="2">
    <source>
        <dbReference type="ARBA" id="ARBA00005025"/>
    </source>
</evidence>
<keyword evidence="5 11" id="KW-0028">Amino-acid biosynthesis</keyword>
<dbReference type="CDD" id="cd02015">
    <property type="entry name" value="TPP_AHAS"/>
    <property type="match status" value="1"/>
</dbReference>
<dbReference type="Proteomes" id="UP000823616">
    <property type="component" value="Unassembled WGS sequence"/>
</dbReference>
<dbReference type="SUPFAM" id="SSF52518">
    <property type="entry name" value="Thiamin diphosphate-binding fold (THDP-binding)"/>
    <property type="match status" value="2"/>
</dbReference>
<evidence type="ECO:0000256" key="10">
    <source>
        <dbReference type="ARBA" id="ARBA00023304"/>
    </source>
</evidence>
<proteinExistence type="inferred from homology"/>
<accession>A0A9D9ENJ4</accession>
<dbReference type="InterPro" id="IPR000399">
    <property type="entry name" value="TPP-bd_CS"/>
</dbReference>
<name>A0A9D9ENJ4_9SPIR</name>
<dbReference type="FunFam" id="3.40.50.1220:FF:000008">
    <property type="entry name" value="Acetolactate synthase"/>
    <property type="match status" value="1"/>
</dbReference>
<evidence type="ECO:0000256" key="8">
    <source>
        <dbReference type="ARBA" id="ARBA00022842"/>
    </source>
</evidence>
<dbReference type="InterPro" id="IPR012001">
    <property type="entry name" value="Thiamin_PyroP_enz_TPP-bd_dom"/>
</dbReference>
<dbReference type="InterPro" id="IPR029061">
    <property type="entry name" value="THDP-binding"/>
</dbReference>
<reference evidence="15" key="1">
    <citation type="submission" date="2020-10" db="EMBL/GenBank/DDBJ databases">
        <authorList>
            <person name="Gilroy R."/>
        </authorList>
    </citation>
    <scope>NUCLEOTIDE SEQUENCE</scope>
    <source>
        <strain evidence="15">B3-4054</strain>
    </source>
</reference>
<dbReference type="GO" id="GO:0000287">
    <property type="term" value="F:magnesium ion binding"/>
    <property type="evidence" value="ECO:0007669"/>
    <property type="project" value="UniProtKB-UniRule"/>
</dbReference>
<comment type="pathway">
    <text evidence="1 11">Amino-acid biosynthesis; L-isoleucine biosynthesis; L-isoleucine from 2-oxobutanoate: step 1/4.</text>
</comment>
<dbReference type="GO" id="GO:0005948">
    <property type="term" value="C:acetolactate synthase complex"/>
    <property type="evidence" value="ECO:0007669"/>
    <property type="project" value="TreeGrafter"/>
</dbReference>
<comment type="similarity">
    <text evidence="3 11">Belongs to the TPP enzyme family.</text>
</comment>
<dbReference type="Pfam" id="PF00205">
    <property type="entry name" value="TPP_enzyme_M"/>
    <property type="match status" value="1"/>
</dbReference>
<dbReference type="GO" id="GO:0003984">
    <property type="term" value="F:acetolactate synthase activity"/>
    <property type="evidence" value="ECO:0007669"/>
    <property type="project" value="UniProtKB-EC"/>
</dbReference>
<keyword evidence="6 11" id="KW-0808">Transferase</keyword>
<comment type="catalytic activity">
    <reaction evidence="11">
        <text>2 pyruvate + H(+) = (2S)-2-acetolactate + CO2</text>
        <dbReference type="Rhea" id="RHEA:25249"/>
        <dbReference type="ChEBI" id="CHEBI:15361"/>
        <dbReference type="ChEBI" id="CHEBI:15378"/>
        <dbReference type="ChEBI" id="CHEBI:16526"/>
        <dbReference type="ChEBI" id="CHEBI:58476"/>
        <dbReference type="EC" id="2.2.1.6"/>
    </reaction>
</comment>
<keyword evidence="10 11" id="KW-0100">Branched-chain amino acid biosynthesis</keyword>
<dbReference type="GO" id="GO:0009097">
    <property type="term" value="P:isoleucine biosynthetic process"/>
    <property type="evidence" value="ECO:0007669"/>
    <property type="project" value="TreeGrafter"/>
</dbReference>
<dbReference type="Gene3D" id="3.40.50.1220">
    <property type="entry name" value="TPP-binding domain"/>
    <property type="match status" value="1"/>
</dbReference>
<dbReference type="InterPro" id="IPR011766">
    <property type="entry name" value="TPP_enzyme_TPP-bd"/>
</dbReference>
<evidence type="ECO:0000256" key="1">
    <source>
        <dbReference type="ARBA" id="ARBA00004974"/>
    </source>
</evidence>
<dbReference type="InterPro" id="IPR045229">
    <property type="entry name" value="TPP_enz"/>
</dbReference>
<dbReference type="CDD" id="cd07035">
    <property type="entry name" value="TPP_PYR_POX_like"/>
    <property type="match status" value="1"/>
</dbReference>
<dbReference type="PANTHER" id="PTHR18968:SF170">
    <property type="entry name" value="ACETOLACTATE SYNTHASE ISOZYME 1 LARGE SUBUNIT"/>
    <property type="match status" value="1"/>
</dbReference>
<keyword evidence="7 11" id="KW-0479">Metal-binding</keyword>
<dbReference type="EC" id="2.2.1.6" evidence="4 11"/>
<dbReference type="FunFam" id="3.40.50.970:FF:000007">
    <property type="entry name" value="Acetolactate synthase"/>
    <property type="match status" value="1"/>
</dbReference>
<dbReference type="GO" id="GO:0050660">
    <property type="term" value="F:flavin adenine dinucleotide binding"/>
    <property type="evidence" value="ECO:0007669"/>
    <property type="project" value="InterPro"/>
</dbReference>
<evidence type="ECO:0000259" key="12">
    <source>
        <dbReference type="Pfam" id="PF00205"/>
    </source>
</evidence>
<feature type="domain" description="Thiamine pyrophosphate enzyme central" evidence="12">
    <location>
        <begin position="200"/>
        <end position="335"/>
    </location>
</feature>
<evidence type="ECO:0000256" key="9">
    <source>
        <dbReference type="ARBA" id="ARBA00023052"/>
    </source>
</evidence>
<evidence type="ECO:0000256" key="7">
    <source>
        <dbReference type="ARBA" id="ARBA00022723"/>
    </source>
</evidence>
<dbReference type="InterPro" id="IPR029035">
    <property type="entry name" value="DHS-like_NAD/FAD-binding_dom"/>
</dbReference>
<evidence type="ECO:0000256" key="3">
    <source>
        <dbReference type="ARBA" id="ARBA00007812"/>
    </source>
</evidence>
<dbReference type="InterPro" id="IPR039368">
    <property type="entry name" value="AHAS_TPP"/>
</dbReference>
<dbReference type="SUPFAM" id="SSF52467">
    <property type="entry name" value="DHS-like NAD/FAD-binding domain"/>
    <property type="match status" value="1"/>
</dbReference>
<dbReference type="GO" id="GO:0030976">
    <property type="term" value="F:thiamine pyrophosphate binding"/>
    <property type="evidence" value="ECO:0007669"/>
    <property type="project" value="UniProtKB-UniRule"/>
</dbReference>
<evidence type="ECO:0000256" key="5">
    <source>
        <dbReference type="ARBA" id="ARBA00022605"/>
    </source>
</evidence>
<dbReference type="PROSITE" id="PS00187">
    <property type="entry name" value="TPP_ENZYMES"/>
    <property type="match status" value="1"/>
</dbReference>
<keyword evidence="8 11" id="KW-0460">Magnesium</keyword>
<organism evidence="15 16">
    <name type="scientific">Candidatus Avitreponema avistercoris</name>
    <dbReference type="NCBI Taxonomy" id="2840705"/>
    <lineage>
        <taxon>Bacteria</taxon>
        <taxon>Pseudomonadati</taxon>
        <taxon>Spirochaetota</taxon>
        <taxon>Spirochaetia</taxon>
        <taxon>Spirochaetales</taxon>
        <taxon>Candidatus Avitreponema</taxon>
    </lineage>
</organism>
<dbReference type="GO" id="GO:0009099">
    <property type="term" value="P:L-valine biosynthetic process"/>
    <property type="evidence" value="ECO:0007669"/>
    <property type="project" value="TreeGrafter"/>
</dbReference>
<sequence>MIEANGAEIVVRLLERFGVSFAAGIPGGSILPVYDALVTAGVSLRHILVRQEQAAGFFAQGIARSTGRPGVCFATSGPGAMNLLTAVADARADSVPLLVITGQVNTECIGTDAFQEVDTFGLSFPITKHSVMVKSAAELPETLAAAFALAQAGRPGPVLVDIPRNVQLEKASFSSWPDPAQYAGRFSGSRSSAAETVRTLAQAVTLLSSASRPVVFSGGGCNSPEASAALLRLLEVFPAPVVSTLMGLGSVPAGHPLFLGMVGMHGTQTANRAVHGSDVLLAVGARFDDRATGEIRSFCPSAKIIQIDIDAAEIDKLLPSALSVVSPAAPALSALAEQLAGCRGTRARRLWIETVQQNRETEQSRSCSAVNAFLASVPAAAARAGVDPQDIIVTTDVGQHQMWAAQSWPVSAPRRFLTSGSLGTMGFGLPAAMGAAAVHPEKRVLCFSGDGSIQMNVQELATLAENDFSVTVFVLDNGTLGMIRQQQDFSFGGRHSACVFSRPPDLLRVAAAYGIPAVEAGAPGWENAAFQGRGPRFVRLRVDPSADVLPYVVPGDANINSRTRPPEFR</sequence>
<evidence type="ECO:0000259" key="14">
    <source>
        <dbReference type="Pfam" id="PF02776"/>
    </source>
</evidence>
<dbReference type="PANTHER" id="PTHR18968">
    <property type="entry name" value="THIAMINE PYROPHOSPHATE ENZYMES"/>
    <property type="match status" value="1"/>
</dbReference>
<evidence type="ECO:0000259" key="13">
    <source>
        <dbReference type="Pfam" id="PF02775"/>
    </source>
</evidence>
<dbReference type="EMBL" id="JADIMS010000080">
    <property type="protein sequence ID" value="MBO8450412.1"/>
    <property type="molecule type" value="Genomic_DNA"/>
</dbReference>
<feature type="domain" description="Thiamine pyrophosphate enzyme TPP-binding" evidence="13">
    <location>
        <begin position="396"/>
        <end position="519"/>
    </location>
</feature>
<dbReference type="Pfam" id="PF02776">
    <property type="entry name" value="TPP_enzyme_N"/>
    <property type="match status" value="1"/>
</dbReference>
<keyword evidence="9 11" id="KW-0786">Thiamine pyrophosphate</keyword>
<dbReference type="Pfam" id="PF02775">
    <property type="entry name" value="TPP_enzyme_C"/>
    <property type="match status" value="1"/>
</dbReference>
<evidence type="ECO:0000313" key="15">
    <source>
        <dbReference type="EMBL" id="MBO8450412.1"/>
    </source>
</evidence>
<dbReference type="InterPro" id="IPR012846">
    <property type="entry name" value="Acetolactate_synth_lsu"/>
</dbReference>
<evidence type="ECO:0000256" key="4">
    <source>
        <dbReference type="ARBA" id="ARBA00013145"/>
    </source>
</evidence>
<protein>
    <recommendedName>
        <fullName evidence="4 11">Acetolactate synthase</fullName>
        <ecNumber evidence="4 11">2.2.1.6</ecNumber>
    </recommendedName>
</protein>
<dbReference type="Gene3D" id="3.40.50.970">
    <property type="match status" value="2"/>
</dbReference>
<feature type="domain" description="Thiamine pyrophosphate enzyme N-terminal TPP-binding" evidence="14">
    <location>
        <begin position="5"/>
        <end position="120"/>
    </location>
</feature>
<evidence type="ECO:0000313" key="16">
    <source>
        <dbReference type="Proteomes" id="UP000823616"/>
    </source>
</evidence>
<dbReference type="InterPro" id="IPR012000">
    <property type="entry name" value="Thiamin_PyroP_enz_cen_dom"/>
</dbReference>
<evidence type="ECO:0000256" key="11">
    <source>
        <dbReference type="RuleBase" id="RU003591"/>
    </source>
</evidence>
<comment type="cofactor">
    <cofactor evidence="11">
        <name>Mg(2+)</name>
        <dbReference type="ChEBI" id="CHEBI:18420"/>
    </cofactor>
    <text evidence="11">Binds 1 Mg(2+) ion per subunit.</text>
</comment>